<dbReference type="SUPFAM" id="SSF55008">
    <property type="entry name" value="HMA, heavy metal-associated domain"/>
    <property type="match status" value="1"/>
</dbReference>
<name>A0A809RA37_9BACT</name>
<dbReference type="CDD" id="cd00371">
    <property type="entry name" value="HMA"/>
    <property type="match status" value="1"/>
</dbReference>
<gene>
    <name evidence="3" type="ORF">NPRO_11130</name>
</gene>
<dbReference type="Proteomes" id="UP000662873">
    <property type="component" value="Chromosome"/>
</dbReference>
<proteinExistence type="predicted"/>
<feature type="domain" description="HMA" evidence="2">
    <location>
        <begin position="1"/>
        <end position="66"/>
    </location>
</feature>
<dbReference type="PROSITE" id="PS01047">
    <property type="entry name" value="HMA_1"/>
    <property type="match status" value="1"/>
</dbReference>
<reference evidence="3" key="1">
    <citation type="journal article" name="DNA Res.">
        <title>The physiological potential of anammox bacteria as revealed by their core genome structure.</title>
        <authorList>
            <person name="Okubo T."/>
            <person name="Toyoda A."/>
            <person name="Fukuhara K."/>
            <person name="Uchiyama I."/>
            <person name="Harigaya Y."/>
            <person name="Kuroiwa M."/>
            <person name="Suzuki T."/>
            <person name="Murakami Y."/>
            <person name="Suwa Y."/>
            <person name="Takami H."/>
        </authorList>
    </citation>
    <scope>NUCLEOTIDE SEQUENCE</scope>
    <source>
        <strain evidence="3">317325-2</strain>
    </source>
</reference>
<dbReference type="AlphaFoldDB" id="A0A809RA37"/>
<keyword evidence="1" id="KW-0479">Metal-binding</keyword>
<dbReference type="Gene3D" id="3.30.70.100">
    <property type="match status" value="1"/>
</dbReference>
<evidence type="ECO:0000259" key="2">
    <source>
        <dbReference type="PROSITE" id="PS50846"/>
    </source>
</evidence>
<dbReference type="PROSITE" id="PS50846">
    <property type="entry name" value="HMA_2"/>
    <property type="match status" value="1"/>
</dbReference>
<accession>A0A809RA37</accession>
<evidence type="ECO:0000313" key="3">
    <source>
        <dbReference type="EMBL" id="BBO23518.1"/>
    </source>
</evidence>
<organism evidence="3 4">
    <name type="scientific">Candidatus Nitrosymbiomonas proteolyticus</name>
    <dbReference type="NCBI Taxonomy" id="2608984"/>
    <lineage>
        <taxon>Bacteria</taxon>
        <taxon>Bacillati</taxon>
        <taxon>Armatimonadota</taxon>
        <taxon>Armatimonadota incertae sedis</taxon>
        <taxon>Candidatus Nitrosymbiomonas</taxon>
    </lineage>
</organism>
<dbReference type="GO" id="GO:0046872">
    <property type="term" value="F:metal ion binding"/>
    <property type="evidence" value="ECO:0007669"/>
    <property type="project" value="UniProtKB-KW"/>
</dbReference>
<sequence length="68" mass="7301">MTTTLKIDGMTCSHCVASVKKALESVSGVISADVTLEPGMAKVEHNPEVTREQLAQAVIDEEFRIVEG</sequence>
<dbReference type="FunFam" id="3.30.70.100:FF:000001">
    <property type="entry name" value="ATPase copper transporting beta"/>
    <property type="match status" value="1"/>
</dbReference>
<dbReference type="Pfam" id="PF00403">
    <property type="entry name" value="HMA"/>
    <property type="match status" value="1"/>
</dbReference>
<dbReference type="PRINTS" id="PR00942">
    <property type="entry name" value="CUATPASEI"/>
</dbReference>
<dbReference type="InterPro" id="IPR017969">
    <property type="entry name" value="Heavy-metal-associated_CS"/>
</dbReference>
<dbReference type="InterPro" id="IPR006121">
    <property type="entry name" value="HMA_dom"/>
</dbReference>
<dbReference type="InterPro" id="IPR036163">
    <property type="entry name" value="HMA_dom_sf"/>
</dbReference>
<protein>
    <submittedName>
        <fullName evidence="3">Cation transport ATPase</fullName>
    </submittedName>
</protein>
<evidence type="ECO:0000313" key="4">
    <source>
        <dbReference type="Proteomes" id="UP000662873"/>
    </source>
</evidence>
<evidence type="ECO:0000256" key="1">
    <source>
        <dbReference type="ARBA" id="ARBA00022723"/>
    </source>
</evidence>
<dbReference type="KEGG" id="npy:NPRO_11130"/>
<dbReference type="EMBL" id="AP021858">
    <property type="protein sequence ID" value="BBO23518.1"/>
    <property type="molecule type" value="Genomic_DNA"/>
</dbReference>